<evidence type="ECO:0000259" key="6">
    <source>
        <dbReference type="Pfam" id="PF00460"/>
    </source>
</evidence>
<dbReference type="InterPro" id="IPR011491">
    <property type="entry name" value="FlgE_D2"/>
</dbReference>
<proteinExistence type="inferred from homology"/>
<dbReference type="SUPFAM" id="SSF117143">
    <property type="entry name" value="Flagellar hook protein flgE"/>
    <property type="match status" value="1"/>
</dbReference>
<feature type="domain" description="Flagellar basal-body/hook protein C-terminal" evidence="7">
    <location>
        <begin position="353"/>
        <end position="395"/>
    </location>
</feature>
<keyword evidence="10" id="KW-0282">Flagellum</keyword>
<organism evidence="10 13">
    <name type="scientific">Photobacterium angustum</name>
    <dbReference type="NCBI Taxonomy" id="661"/>
    <lineage>
        <taxon>Bacteria</taxon>
        <taxon>Pseudomonadati</taxon>
        <taxon>Pseudomonadota</taxon>
        <taxon>Gammaproteobacteria</taxon>
        <taxon>Vibrionales</taxon>
        <taxon>Vibrionaceae</taxon>
        <taxon>Photobacterium</taxon>
    </lineage>
</organism>
<dbReference type="AlphaFoldDB" id="A0A855SFC2"/>
<evidence type="ECO:0000256" key="3">
    <source>
        <dbReference type="ARBA" id="ARBA00019015"/>
    </source>
</evidence>
<dbReference type="InterPro" id="IPR053967">
    <property type="entry name" value="LlgE_F_G-like_D1"/>
</dbReference>
<dbReference type="EMBL" id="PYOY01000002">
    <property type="protein sequence ID" value="PSX08609.1"/>
    <property type="molecule type" value="Genomic_DNA"/>
</dbReference>
<dbReference type="NCBIfam" id="NF005286">
    <property type="entry name" value="PRK06803.1"/>
    <property type="match status" value="1"/>
</dbReference>
<evidence type="ECO:0000313" key="10">
    <source>
        <dbReference type="EMBL" id="PSX08609.1"/>
    </source>
</evidence>
<evidence type="ECO:0000313" key="11">
    <source>
        <dbReference type="EMBL" id="PSX10741.1"/>
    </source>
</evidence>
<evidence type="ECO:0000313" key="12">
    <source>
        <dbReference type="Proteomes" id="UP000240989"/>
    </source>
</evidence>
<dbReference type="GeneID" id="61230140"/>
<sequence length="398" mass="41264">MSFDIALSGLDATNVQLNTISNNIANVSTSGFKESRTEFSAVYNGMQAGGVEVAAISQNFDKTGSITGTGRPLDLAISGSGFFVTKDHTGQTLYTRSGVFGSDKDNNIVSNNGAKLQGYTVDANNNLQAGAVGNLKITTASLPAKATDELAFVANLDARSSVIDPAINPFDPNATDSFNSSYTSKVYDSLGNPHTVTQYFTKTNANEWQVNVVVDGAATPTQTQNVVFNTDGTLQSPTAPFAVNFNPAGADAANINIDIAGTTQFGADFGVSTNAPNGYTSGELAGVRVEDNGMVFATYTNGQSQLQGQVMLADFANPQGLVKTNGTSWIQSFSSGAPVNGAPSTGTLGGLVAGALEGSNVDLTSELVSLMTAQRNYQANAKTISTSDKLTQSLFNAV</sequence>
<comment type="caution">
    <text evidence="10">The sequence shown here is derived from an EMBL/GenBank/DDBJ whole genome shotgun (WGS) entry which is preliminary data.</text>
</comment>
<evidence type="ECO:0000256" key="4">
    <source>
        <dbReference type="ARBA" id="ARBA00023143"/>
    </source>
</evidence>
<dbReference type="InterPro" id="IPR020013">
    <property type="entry name" value="Flagellar_FlgE/F/G"/>
</dbReference>
<protein>
    <recommendedName>
        <fullName evidence="3 5">Flagellar hook protein FlgE</fullName>
    </recommendedName>
</protein>
<dbReference type="NCBIfam" id="NF004238">
    <property type="entry name" value="PRK05682.1-1"/>
    <property type="match status" value="1"/>
</dbReference>
<comment type="subcellular location">
    <subcellularLocation>
        <location evidence="1 5">Bacterial flagellum basal body</location>
    </subcellularLocation>
</comment>
<reference evidence="12 13" key="1">
    <citation type="submission" date="2018-01" db="EMBL/GenBank/DDBJ databases">
        <title>Whole genome sequencing of Histamine producing bacteria.</title>
        <authorList>
            <person name="Butler K."/>
        </authorList>
    </citation>
    <scope>NUCLEOTIDE SEQUENCE [LARGE SCALE GENOMIC DNA]</scope>
    <source>
        <strain evidence="10 13">A2-1</strain>
        <strain evidence="11 12">A6-1</strain>
    </source>
</reference>
<keyword evidence="12" id="KW-1185">Reference proteome</keyword>
<dbReference type="Gene3D" id="2.60.98.20">
    <property type="entry name" value="Flagellar hook protein FlgE"/>
    <property type="match status" value="1"/>
</dbReference>
<evidence type="ECO:0000256" key="5">
    <source>
        <dbReference type="RuleBase" id="RU362116"/>
    </source>
</evidence>
<dbReference type="PROSITE" id="PS00588">
    <property type="entry name" value="FLAGELLA_BB_ROD"/>
    <property type="match status" value="1"/>
</dbReference>
<keyword evidence="10" id="KW-0966">Cell projection</keyword>
<keyword evidence="4 5" id="KW-0975">Bacterial flagellum</keyword>
<dbReference type="GO" id="GO:0005829">
    <property type="term" value="C:cytosol"/>
    <property type="evidence" value="ECO:0007669"/>
    <property type="project" value="TreeGrafter"/>
</dbReference>
<dbReference type="GO" id="GO:0071978">
    <property type="term" value="P:bacterial-type flagellum-dependent swarming motility"/>
    <property type="evidence" value="ECO:0007669"/>
    <property type="project" value="TreeGrafter"/>
</dbReference>
<dbReference type="Pfam" id="PF06429">
    <property type="entry name" value="Flg_bbr_C"/>
    <property type="match status" value="1"/>
</dbReference>
<dbReference type="Proteomes" id="UP000241440">
    <property type="component" value="Unassembled WGS sequence"/>
</dbReference>
<dbReference type="NCBIfam" id="TIGR03506">
    <property type="entry name" value="FlgEFG_subfam"/>
    <property type="match status" value="1"/>
</dbReference>
<dbReference type="InterPro" id="IPR037925">
    <property type="entry name" value="FlgE/F/G-like"/>
</dbReference>
<evidence type="ECO:0000259" key="8">
    <source>
        <dbReference type="Pfam" id="PF07559"/>
    </source>
</evidence>
<dbReference type="InterPro" id="IPR019776">
    <property type="entry name" value="Flagellar_basal_body_rod_CS"/>
</dbReference>
<dbReference type="PANTHER" id="PTHR30435">
    <property type="entry name" value="FLAGELLAR PROTEIN"/>
    <property type="match status" value="1"/>
</dbReference>
<dbReference type="Proteomes" id="UP000240989">
    <property type="component" value="Unassembled WGS sequence"/>
</dbReference>
<keyword evidence="10" id="KW-0969">Cilium</keyword>
<dbReference type="Pfam" id="PF00460">
    <property type="entry name" value="Flg_bb_rod"/>
    <property type="match status" value="1"/>
</dbReference>
<accession>A0A855SFC2</accession>
<dbReference type="GO" id="GO:0009424">
    <property type="term" value="C:bacterial-type flagellum hook"/>
    <property type="evidence" value="ECO:0007669"/>
    <property type="project" value="TreeGrafter"/>
</dbReference>
<evidence type="ECO:0000313" key="13">
    <source>
        <dbReference type="Proteomes" id="UP000241440"/>
    </source>
</evidence>
<dbReference type="PANTHER" id="PTHR30435:SF1">
    <property type="entry name" value="FLAGELLAR HOOK PROTEIN FLGE"/>
    <property type="match status" value="1"/>
</dbReference>
<gene>
    <name evidence="10" type="primary">flgE</name>
    <name evidence="11" type="ORF">C0W27_08815</name>
    <name evidence="10" type="ORF">C0W41_05855</name>
</gene>
<dbReference type="RefSeq" id="WP_045082422.1">
    <property type="nucleotide sequence ID" value="NZ_JZSO01000023.1"/>
</dbReference>
<dbReference type="Pfam" id="PF07559">
    <property type="entry name" value="FlgE_D2"/>
    <property type="match status" value="1"/>
</dbReference>
<comment type="function">
    <text evidence="5">A flexible structure which links the flagellar filament to the drive apparatus in the basal body.</text>
</comment>
<dbReference type="InterPro" id="IPR010930">
    <property type="entry name" value="Flg_bb/hook_C_dom"/>
</dbReference>
<evidence type="ECO:0000256" key="2">
    <source>
        <dbReference type="ARBA" id="ARBA00009677"/>
    </source>
</evidence>
<comment type="similarity">
    <text evidence="2 5">Belongs to the flagella basal body rod proteins family.</text>
</comment>
<evidence type="ECO:0000256" key="1">
    <source>
        <dbReference type="ARBA" id="ARBA00004117"/>
    </source>
</evidence>
<evidence type="ECO:0000259" key="9">
    <source>
        <dbReference type="Pfam" id="PF22692"/>
    </source>
</evidence>
<evidence type="ECO:0000259" key="7">
    <source>
        <dbReference type="Pfam" id="PF06429"/>
    </source>
</evidence>
<dbReference type="GO" id="GO:0009425">
    <property type="term" value="C:bacterial-type flagellum basal body"/>
    <property type="evidence" value="ECO:0007669"/>
    <property type="project" value="UniProtKB-SubCell"/>
</dbReference>
<feature type="domain" description="Flagellar hook protein FlgE/F/G-like D1" evidence="9">
    <location>
        <begin position="76"/>
        <end position="126"/>
    </location>
</feature>
<feature type="domain" description="Flagellar basal body rod protein N-terminal" evidence="6">
    <location>
        <begin position="4"/>
        <end position="33"/>
    </location>
</feature>
<dbReference type="InterPro" id="IPR037058">
    <property type="entry name" value="Falgellar_hook_FlgE_sf"/>
</dbReference>
<name>A0A855SFC2_PHOAN</name>
<dbReference type="InterPro" id="IPR001444">
    <property type="entry name" value="Flag_bb_rod_N"/>
</dbReference>
<dbReference type="Pfam" id="PF22692">
    <property type="entry name" value="LlgE_F_G_D1"/>
    <property type="match status" value="1"/>
</dbReference>
<dbReference type="EMBL" id="PYOU01000006">
    <property type="protein sequence ID" value="PSX10741.1"/>
    <property type="molecule type" value="Genomic_DNA"/>
</dbReference>
<feature type="domain" description="Flagellar hook protein FlgE D2" evidence="8">
    <location>
        <begin position="155"/>
        <end position="279"/>
    </location>
</feature>